<name>A0A2M8LG32_9BACT</name>
<sequence>MNIHKLDLTPEEHSHYTHPGALTDLKSFQDFTKWISPDPRVIFQVTQGLLMHDMWVERYGVEIKENQKRKVCSPSASNMLTQAQELEGFSLALPRSPSARVLGCCREFSVLATALFQAKGIPARARCGFALYLAPPGFYEDHWVCEYWNGVTWTAIDPQIDPFQQSTFQDYANTQSDIDTDYKQMLLTLDPLDVTSEHFINAGNAWKMYRSKTVKASQFGIGVDPQDYGMETLYGAWFLRGQLLRDFGALNKVETVPFLTRLEEKLDWTSWRLVAVDNDQLSQDDLALLDDIADLCAEPDGKLETIKNLFESNPELHPLL</sequence>
<dbReference type="SUPFAM" id="SSF54001">
    <property type="entry name" value="Cysteine proteinases"/>
    <property type="match status" value="1"/>
</dbReference>
<dbReference type="InterPro" id="IPR002931">
    <property type="entry name" value="Transglutaminase-like"/>
</dbReference>
<dbReference type="InterPro" id="IPR038765">
    <property type="entry name" value="Papain-like_cys_pep_sf"/>
</dbReference>
<comment type="caution">
    <text evidence="2">The sequence shown here is derived from an EMBL/GenBank/DDBJ whole genome shotgun (WGS) entry which is preliminary data.</text>
</comment>
<proteinExistence type="predicted"/>
<dbReference type="EMBL" id="PFEU01000024">
    <property type="protein sequence ID" value="PJE76399.1"/>
    <property type="molecule type" value="Genomic_DNA"/>
</dbReference>
<evidence type="ECO:0000259" key="1">
    <source>
        <dbReference type="Pfam" id="PF01841"/>
    </source>
</evidence>
<evidence type="ECO:0000313" key="3">
    <source>
        <dbReference type="Proteomes" id="UP000231436"/>
    </source>
</evidence>
<accession>A0A2M8LG32</accession>
<reference evidence="3" key="1">
    <citation type="submission" date="2017-09" db="EMBL/GenBank/DDBJ databases">
        <title>Depth-based differentiation of microbial function through sediment-hosted aquifers and enrichment of novel symbionts in the deep terrestrial subsurface.</title>
        <authorList>
            <person name="Probst A.J."/>
            <person name="Ladd B."/>
            <person name="Jarett J.K."/>
            <person name="Geller-Mcgrath D.E."/>
            <person name="Sieber C.M.K."/>
            <person name="Emerson J.B."/>
            <person name="Anantharaman K."/>
            <person name="Thomas B.C."/>
            <person name="Malmstrom R."/>
            <person name="Stieglmeier M."/>
            <person name="Klingl A."/>
            <person name="Woyke T."/>
            <person name="Ryan C.M."/>
            <person name="Banfield J.F."/>
        </authorList>
    </citation>
    <scope>NUCLEOTIDE SEQUENCE [LARGE SCALE GENOMIC DNA]</scope>
</reference>
<feature type="domain" description="Transglutaminase-like" evidence="1">
    <location>
        <begin position="103"/>
        <end position="158"/>
    </location>
</feature>
<dbReference type="Proteomes" id="UP000231436">
    <property type="component" value="Unassembled WGS sequence"/>
</dbReference>
<protein>
    <recommendedName>
        <fullName evidence="1">Transglutaminase-like domain-containing protein</fullName>
    </recommendedName>
</protein>
<dbReference type="AlphaFoldDB" id="A0A2M8LG32"/>
<dbReference type="Gene3D" id="3.10.620.30">
    <property type="match status" value="1"/>
</dbReference>
<gene>
    <name evidence="2" type="ORF">COV05_04710</name>
</gene>
<organism evidence="2 3">
    <name type="scientific">Candidatus Uhrbacteria bacterium CG10_big_fil_rev_8_21_14_0_10_48_16</name>
    <dbReference type="NCBI Taxonomy" id="1975038"/>
    <lineage>
        <taxon>Bacteria</taxon>
        <taxon>Candidatus Uhriibacteriota</taxon>
    </lineage>
</organism>
<evidence type="ECO:0000313" key="2">
    <source>
        <dbReference type="EMBL" id="PJE76399.1"/>
    </source>
</evidence>
<dbReference type="Pfam" id="PF01841">
    <property type="entry name" value="Transglut_core"/>
    <property type="match status" value="1"/>
</dbReference>